<dbReference type="OrthoDB" id="4323476at2"/>
<proteinExistence type="predicted"/>
<reference evidence="2 3" key="1">
    <citation type="submission" date="2019-06" db="EMBL/GenBank/DDBJ databases">
        <title>Whole genome shotgun sequence of Streptomyces cacaoi subsp. cacaoi NBRC 12748.</title>
        <authorList>
            <person name="Hosoyama A."/>
            <person name="Uohara A."/>
            <person name="Ohji S."/>
            <person name="Ichikawa N."/>
        </authorList>
    </citation>
    <scope>NUCLEOTIDE SEQUENCE [LARGE SCALE GENOMIC DNA]</scope>
    <source>
        <strain evidence="2 3">NBRC 12748</strain>
    </source>
</reference>
<protein>
    <submittedName>
        <fullName evidence="2">Lipoprotein</fullName>
    </submittedName>
</protein>
<feature type="compositionally biased region" description="Basic and acidic residues" evidence="1">
    <location>
        <begin position="37"/>
        <end position="48"/>
    </location>
</feature>
<dbReference type="RefSeq" id="WP_086814225.1">
    <property type="nucleotide sequence ID" value="NZ_BJMM01000079.1"/>
</dbReference>
<gene>
    <name evidence="2" type="ORF">SCA03_66150</name>
</gene>
<evidence type="ECO:0000313" key="2">
    <source>
        <dbReference type="EMBL" id="GEB54064.1"/>
    </source>
</evidence>
<accession>A0A4Y3R916</accession>
<feature type="compositionally biased region" description="Low complexity" evidence="1">
    <location>
        <begin position="50"/>
        <end position="63"/>
    </location>
</feature>
<name>A0A4Y3R916_STRCI</name>
<organism evidence="2 3">
    <name type="scientific">Streptomyces cacaoi</name>
    <dbReference type="NCBI Taxonomy" id="1898"/>
    <lineage>
        <taxon>Bacteria</taxon>
        <taxon>Bacillati</taxon>
        <taxon>Actinomycetota</taxon>
        <taxon>Actinomycetes</taxon>
        <taxon>Kitasatosporales</taxon>
        <taxon>Streptomycetaceae</taxon>
        <taxon>Streptomyces</taxon>
    </lineage>
</organism>
<dbReference type="AlphaFoldDB" id="A0A4Y3R916"/>
<evidence type="ECO:0000313" key="3">
    <source>
        <dbReference type="Proteomes" id="UP000319210"/>
    </source>
</evidence>
<feature type="region of interest" description="Disordered" evidence="1">
    <location>
        <begin position="205"/>
        <end position="225"/>
    </location>
</feature>
<dbReference type="Proteomes" id="UP000319210">
    <property type="component" value="Unassembled WGS sequence"/>
</dbReference>
<keyword evidence="3" id="KW-1185">Reference proteome</keyword>
<comment type="caution">
    <text evidence="2">The sequence shown here is derived from an EMBL/GenBank/DDBJ whole genome shotgun (WGS) entry which is preliminary data.</text>
</comment>
<sequence length="225" mass="24437">MNDRTTSARTRIRLRGTAAVCAVTGALLLGACGSDDSGDKSGEIKGADKGGTSPTASASGSPGDDIERPDIKLGKDAENVFEKTETGDPTKARVLADNQRRIDSIDQVITRRVGLKTMNFYAKGQVLRNETEYAKNYVEQNVTWVGKTHYYNQSVTLDGKNKATVTFCIDESDSTTKHLKTGKLDPKQKSEKSFTFNTVEMERNKNGVWQGTEGSSTLGGQKCAR</sequence>
<feature type="region of interest" description="Disordered" evidence="1">
    <location>
        <begin position="35"/>
        <end position="70"/>
    </location>
</feature>
<dbReference type="PROSITE" id="PS51257">
    <property type="entry name" value="PROKAR_LIPOPROTEIN"/>
    <property type="match status" value="1"/>
</dbReference>
<keyword evidence="2" id="KW-0449">Lipoprotein</keyword>
<evidence type="ECO:0000256" key="1">
    <source>
        <dbReference type="SAM" id="MobiDB-lite"/>
    </source>
</evidence>
<dbReference type="EMBL" id="BJMM01000079">
    <property type="protein sequence ID" value="GEB54064.1"/>
    <property type="molecule type" value="Genomic_DNA"/>
</dbReference>
<feature type="compositionally biased region" description="Polar residues" evidence="1">
    <location>
        <begin position="207"/>
        <end position="219"/>
    </location>
</feature>